<dbReference type="PROSITE" id="PS51094">
    <property type="entry name" value="PTS_EIIA_TYPE_2"/>
    <property type="match status" value="1"/>
</dbReference>
<dbReference type="RefSeq" id="WP_269127126.1">
    <property type="nucleotide sequence ID" value="NZ_JAPUBN010000019.1"/>
</dbReference>
<dbReference type="InterPro" id="IPR016152">
    <property type="entry name" value="PTrfase/Anion_transptr"/>
</dbReference>
<keyword evidence="2" id="KW-0813">Transport</keyword>
<evidence type="ECO:0000259" key="1">
    <source>
        <dbReference type="PROSITE" id="PS51094"/>
    </source>
</evidence>
<dbReference type="InterPro" id="IPR051541">
    <property type="entry name" value="PTS_SugarTrans_NitroReg"/>
</dbReference>
<reference evidence="2" key="1">
    <citation type="submission" date="2022-12" db="EMBL/GenBank/DDBJ databases">
        <title>Marinomonas 15G1-11 sp. nov, isolated from marine algae.</title>
        <authorList>
            <person name="Butt M."/>
            <person name="Choi D.G."/>
            <person name="Kim J.M."/>
            <person name="Lee J.K."/>
            <person name="Baek J.H."/>
            <person name="Jeon C.O."/>
        </authorList>
    </citation>
    <scope>NUCLEOTIDE SEQUENCE</scope>
    <source>
        <strain evidence="2">15G1-11</strain>
    </source>
</reference>
<gene>
    <name evidence="2" type="ORF">O1D97_15765</name>
</gene>
<dbReference type="PANTHER" id="PTHR47738:SF1">
    <property type="entry name" value="NITROGEN REGULATORY PROTEIN"/>
    <property type="match status" value="1"/>
</dbReference>
<name>A0ABT4JY92_9GAMM</name>
<keyword evidence="2" id="KW-0762">Sugar transport</keyword>
<dbReference type="Proteomes" id="UP001149719">
    <property type="component" value="Unassembled WGS sequence"/>
</dbReference>
<dbReference type="CDD" id="cd00211">
    <property type="entry name" value="PTS_IIA_fru"/>
    <property type="match status" value="1"/>
</dbReference>
<proteinExistence type="predicted"/>
<dbReference type="EMBL" id="JAPUBN010000019">
    <property type="protein sequence ID" value="MCZ2723032.1"/>
    <property type="molecule type" value="Genomic_DNA"/>
</dbReference>
<protein>
    <submittedName>
        <fullName evidence="2">PTS sugar transporter subunit IIA</fullName>
    </submittedName>
</protein>
<organism evidence="2 3">
    <name type="scientific">Marinomonas phaeophyticola</name>
    <dbReference type="NCBI Taxonomy" id="3004091"/>
    <lineage>
        <taxon>Bacteria</taxon>
        <taxon>Pseudomonadati</taxon>
        <taxon>Pseudomonadota</taxon>
        <taxon>Gammaproteobacteria</taxon>
        <taxon>Oceanospirillales</taxon>
        <taxon>Oceanospirillaceae</taxon>
        <taxon>Marinomonas</taxon>
    </lineage>
</organism>
<dbReference type="Pfam" id="PF00359">
    <property type="entry name" value="PTS_EIIA_2"/>
    <property type="match status" value="1"/>
</dbReference>
<evidence type="ECO:0000313" key="3">
    <source>
        <dbReference type="Proteomes" id="UP001149719"/>
    </source>
</evidence>
<evidence type="ECO:0000313" key="2">
    <source>
        <dbReference type="EMBL" id="MCZ2723032.1"/>
    </source>
</evidence>
<dbReference type="SUPFAM" id="SSF55804">
    <property type="entry name" value="Phoshotransferase/anion transport protein"/>
    <property type="match status" value="1"/>
</dbReference>
<feature type="domain" description="PTS EIIA type-2" evidence="1">
    <location>
        <begin position="5"/>
        <end position="148"/>
    </location>
</feature>
<accession>A0ABT4JY92</accession>
<comment type="caution">
    <text evidence="2">The sequence shown here is derived from an EMBL/GenBank/DDBJ whole genome shotgun (WGS) entry which is preliminary data.</text>
</comment>
<dbReference type="PANTHER" id="PTHR47738">
    <property type="entry name" value="PTS SYSTEM FRUCTOSE-LIKE EIIA COMPONENT-RELATED"/>
    <property type="match status" value="1"/>
</dbReference>
<dbReference type="PROSITE" id="PS00372">
    <property type="entry name" value="PTS_EIIA_TYPE_2_HIS"/>
    <property type="match status" value="1"/>
</dbReference>
<dbReference type="Gene3D" id="3.40.930.10">
    <property type="entry name" value="Mannitol-specific EII, Chain A"/>
    <property type="match status" value="1"/>
</dbReference>
<keyword evidence="3" id="KW-1185">Reference proteome</keyword>
<dbReference type="InterPro" id="IPR002178">
    <property type="entry name" value="PTS_EIIA_type-2_dom"/>
</dbReference>
<sequence>MSLITMLKPELVLAKQNIVSKKRVLENIASAVSNRLHCDESAIYSGLLAREKLGSTGIGEGIAIPHCRLESANNAAILVMSLESPIDFDSIDRKPIDLIFALIVPPSECDAHLETLAQIAQLAQSPNGLNALREAQTNDSLFAAFEKLLQG</sequence>